<feature type="region of interest" description="Disordered" evidence="1">
    <location>
        <begin position="166"/>
        <end position="188"/>
    </location>
</feature>
<proteinExistence type="predicted"/>
<reference evidence="2 3" key="1">
    <citation type="submission" date="2015-01" db="EMBL/GenBank/DDBJ databases">
        <title>Genome of allotetraploid Gossypium barbadense reveals genomic plasticity and fiber elongation in cotton evolution.</title>
        <authorList>
            <person name="Chen X."/>
            <person name="Liu X."/>
            <person name="Zhao B."/>
            <person name="Zheng H."/>
            <person name="Hu Y."/>
            <person name="Lu G."/>
            <person name="Yang C."/>
            <person name="Chen J."/>
            <person name="Shan C."/>
            <person name="Zhang L."/>
            <person name="Zhou Y."/>
            <person name="Wang L."/>
            <person name="Guo W."/>
            <person name="Bai Y."/>
            <person name="Ruan J."/>
            <person name="Shangguan X."/>
            <person name="Mao Y."/>
            <person name="Jiang J."/>
            <person name="Zhu Y."/>
            <person name="Lei J."/>
            <person name="Kang H."/>
            <person name="Chen S."/>
            <person name="He X."/>
            <person name="Wang R."/>
            <person name="Wang Y."/>
            <person name="Chen J."/>
            <person name="Wang L."/>
            <person name="Yu S."/>
            <person name="Wang B."/>
            <person name="Wei J."/>
            <person name="Song S."/>
            <person name="Lu X."/>
            <person name="Gao Z."/>
            <person name="Gu W."/>
            <person name="Deng X."/>
            <person name="Ma D."/>
            <person name="Wang S."/>
            <person name="Liang W."/>
            <person name="Fang L."/>
            <person name="Cai C."/>
            <person name="Zhu X."/>
            <person name="Zhou B."/>
            <person name="Zhang Y."/>
            <person name="Chen Z."/>
            <person name="Xu S."/>
            <person name="Zhu R."/>
            <person name="Wang S."/>
            <person name="Zhang T."/>
            <person name="Zhao G."/>
        </authorList>
    </citation>
    <scope>NUCLEOTIDE SEQUENCE [LARGE SCALE GENOMIC DNA]</scope>
    <source>
        <strain evidence="3">cv. Xinhai21</strain>
        <tissue evidence="2">Leaf</tissue>
    </source>
</reference>
<dbReference type="Proteomes" id="UP000239757">
    <property type="component" value="Unassembled WGS sequence"/>
</dbReference>
<evidence type="ECO:0000313" key="3">
    <source>
        <dbReference type="Proteomes" id="UP000239757"/>
    </source>
</evidence>
<dbReference type="AlphaFoldDB" id="A0A2P5YAX5"/>
<organism evidence="2 3">
    <name type="scientific">Gossypium barbadense</name>
    <name type="common">Sea Island cotton</name>
    <name type="synonym">Hibiscus barbadensis</name>
    <dbReference type="NCBI Taxonomy" id="3634"/>
    <lineage>
        <taxon>Eukaryota</taxon>
        <taxon>Viridiplantae</taxon>
        <taxon>Streptophyta</taxon>
        <taxon>Embryophyta</taxon>
        <taxon>Tracheophyta</taxon>
        <taxon>Spermatophyta</taxon>
        <taxon>Magnoliopsida</taxon>
        <taxon>eudicotyledons</taxon>
        <taxon>Gunneridae</taxon>
        <taxon>Pentapetalae</taxon>
        <taxon>rosids</taxon>
        <taxon>malvids</taxon>
        <taxon>Malvales</taxon>
        <taxon>Malvaceae</taxon>
        <taxon>Malvoideae</taxon>
        <taxon>Gossypium</taxon>
    </lineage>
</organism>
<evidence type="ECO:0000313" key="2">
    <source>
        <dbReference type="EMBL" id="PPS12691.1"/>
    </source>
</evidence>
<sequence>MGIIMLVGGANSSKHNFVDVYRRGILHKLVKHKEIDLYVEHEIAIFTDDDLMLAVATVESAGDGNESVDVAGSKDREGVEVVGSKNGEGVEGLGREGIEVAGSQSGKSGATGQALDGLDASVEGVEEANDEGLEDESDSDSEDENVYLMKFEVEVPEIVEGKELNDRVGREEEGNETEYFDSDDHGSILRSNDDDNTDAYHFEATIRDHPKMKLRKIQRRVALEMHVNVNMTRCKRAKKMAKDKLARNFVEEFAMLWDYVDELRLKNPRSTIKMAVNRITPESPGLEIAINDILPRVEHKNCVRHVLLNYYGRKKAKAFEFAFWKIVKSTTERM</sequence>
<name>A0A2P5YAX5_GOSBA</name>
<gene>
    <name evidence="2" type="ORF">GOBAR_AA07943</name>
</gene>
<evidence type="ECO:0008006" key="4">
    <source>
        <dbReference type="Google" id="ProtNLM"/>
    </source>
</evidence>
<dbReference type="PANTHER" id="PTHR31973">
    <property type="entry name" value="POLYPROTEIN, PUTATIVE-RELATED"/>
    <property type="match status" value="1"/>
</dbReference>
<protein>
    <recommendedName>
        <fullName evidence="4">MULE transposase domain-containing protein</fullName>
    </recommendedName>
</protein>
<dbReference type="EMBL" id="KZ663445">
    <property type="protein sequence ID" value="PPS12691.1"/>
    <property type="molecule type" value="Genomic_DNA"/>
</dbReference>
<evidence type="ECO:0000256" key="1">
    <source>
        <dbReference type="SAM" id="MobiDB-lite"/>
    </source>
</evidence>
<dbReference type="OrthoDB" id="994346at2759"/>
<accession>A0A2P5YAX5</accession>
<dbReference type="PANTHER" id="PTHR31973:SF187">
    <property type="entry name" value="MUTATOR TRANSPOSASE MUDRA PROTEIN"/>
    <property type="match status" value="1"/>
</dbReference>